<proteinExistence type="predicted"/>
<dbReference type="Gene3D" id="1.10.1200.10">
    <property type="entry name" value="ACP-like"/>
    <property type="match status" value="1"/>
</dbReference>
<protein>
    <recommendedName>
        <fullName evidence="3">Carrier domain-containing protein</fullName>
    </recommendedName>
</protein>
<name>A0ABP6MUV6_9ACTN</name>
<evidence type="ECO:0000313" key="1">
    <source>
        <dbReference type="EMBL" id="GAA3126947.1"/>
    </source>
</evidence>
<evidence type="ECO:0008006" key="3">
    <source>
        <dbReference type="Google" id="ProtNLM"/>
    </source>
</evidence>
<dbReference type="RefSeq" id="WP_344525158.1">
    <property type="nucleotide sequence ID" value="NZ_BAAAUG010000112.1"/>
</dbReference>
<accession>A0ABP6MUV6</accession>
<dbReference type="EMBL" id="BAAAUG010000112">
    <property type="protein sequence ID" value="GAA3126947.1"/>
    <property type="molecule type" value="Genomic_DNA"/>
</dbReference>
<dbReference type="SUPFAM" id="SSF47336">
    <property type="entry name" value="ACP-like"/>
    <property type="match status" value="1"/>
</dbReference>
<evidence type="ECO:0000313" key="2">
    <source>
        <dbReference type="Proteomes" id="UP001501637"/>
    </source>
</evidence>
<keyword evidence="2" id="KW-1185">Reference proteome</keyword>
<sequence>MHEQRAQAIRIMLIQQLIAVRPEIAERTVTDRSALTGDLGMDSVELAETFERIRDCFGDVHIAGWLATATRAEGDTVGSLVRYLDRMVPADAPEPVAAGSR</sequence>
<comment type="caution">
    <text evidence="1">The sequence shown here is derived from an EMBL/GenBank/DDBJ whole genome shotgun (WGS) entry which is preliminary data.</text>
</comment>
<dbReference type="Proteomes" id="UP001501637">
    <property type="component" value="Unassembled WGS sequence"/>
</dbReference>
<reference evidence="2" key="1">
    <citation type="journal article" date="2019" name="Int. J. Syst. Evol. Microbiol.">
        <title>The Global Catalogue of Microorganisms (GCM) 10K type strain sequencing project: providing services to taxonomists for standard genome sequencing and annotation.</title>
        <authorList>
            <consortium name="The Broad Institute Genomics Platform"/>
            <consortium name="The Broad Institute Genome Sequencing Center for Infectious Disease"/>
            <person name="Wu L."/>
            <person name="Ma J."/>
        </authorList>
    </citation>
    <scope>NUCLEOTIDE SEQUENCE [LARGE SCALE GENOMIC DNA]</scope>
    <source>
        <strain evidence="2">JCM 9092</strain>
    </source>
</reference>
<gene>
    <name evidence="1" type="ORF">GCM10010449_55350</name>
</gene>
<dbReference type="InterPro" id="IPR036736">
    <property type="entry name" value="ACP-like_sf"/>
</dbReference>
<organism evidence="1 2">
    <name type="scientific">Streptomyces rectiviolaceus</name>
    <dbReference type="NCBI Taxonomy" id="332591"/>
    <lineage>
        <taxon>Bacteria</taxon>
        <taxon>Bacillati</taxon>
        <taxon>Actinomycetota</taxon>
        <taxon>Actinomycetes</taxon>
        <taxon>Kitasatosporales</taxon>
        <taxon>Streptomycetaceae</taxon>
        <taxon>Streptomyces</taxon>
    </lineage>
</organism>